<dbReference type="InterPro" id="IPR000782">
    <property type="entry name" value="FAS1_domain"/>
</dbReference>
<dbReference type="SUPFAM" id="SSF82153">
    <property type="entry name" value="FAS1 domain"/>
    <property type="match status" value="2"/>
</dbReference>
<feature type="domain" description="FAS1" evidence="2">
    <location>
        <begin position="17"/>
        <end position="150"/>
    </location>
</feature>
<dbReference type="Gene3D" id="2.30.180.10">
    <property type="entry name" value="FAS1 domain"/>
    <property type="match status" value="2"/>
</dbReference>
<feature type="chain" id="PRO_5042271816" evidence="1">
    <location>
        <begin position="18"/>
        <end position="327"/>
    </location>
</feature>
<dbReference type="SMART" id="SM00554">
    <property type="entry name" value="FAS1"/>
    <property type="match status" value="2"/>
</dbReference>
<keyword evidence="4" id="KW-1185">Reference proteome</keyword>
<keyword evidence="1" id="KW-0732">Signal</keyword>
<accession>A0AAD5SZC8</accession>
<gene>
    <name evidence="3" type="primary">STAB2_2</name>
    <name evidence="3" type="ORF">HK100_012738</name>
</gene>
<evidence type="ECO:0000256" key="1">
    <source>
        <dbReference type="SAM" id="SignalP"/>
    </source>
</evidence>
<dbReference type="PANTHER" id="PTHR10900:SF77">
    <property type="entry name" value="FI19380P1"/>
    <property type="match status" value="1"/>
</dbReference>
<dbReference type="GO" id="GO:0005615">
    <property type="term" value="C:extracellular space"/>
    <property type="evidence" value="ECO:0007669"/>
    <property type="project" value="TreeGrafter"/>
</dbReference>
<dbReference type="EMBL" id="JADGJH010000953">
    <property type="protein sequence ID" value="KAJ3120579.1"/>
    <property type="molecule type" value="Genomic_DNA"/>
</dbReference>
<evidence type="ECO:0000259" key="2">
    <source>
        <dbReference type="PROSITE" id="PS50213"/>
    </source>
</evidence>
<dbReference type="Pfam" id="PF02469">
    <property type="entry name" value="Fasciclin"/>
    <property type="match status" value="2"/>
</dbReference>
<protein>
    <submittedName>
        <fullName evidence="3">Stabilin-2</fullName>
    </submittedName>
</protein>
<dbReference type="AlphaFoldDB" id="A0AAD5SZC8"/>
<evidence type="ECO:0000313" key="4">
    <source>
        <dbReference type="Proteomes" id="UP001211907"/>
    </source>
</evidence>
<dbReference type="PROSITE" id="PS50213">
    <property type="entry name" value="FAS1"/>
    <property type="match status" value="2"/>
</dbReference>
<proteinExistence type="predicted"/>
<dbReference type="InterPro" id="IPR036378">
    <property type="entry name" value="FAS1_dom_sf"/>
</dbReference>
<dbReference type="InterPro" id="IPR050904">
    <property type="entry name" value="Adhesion/Biosynth-related"/>
</dbReference>
<sequence length="327" mass="32650">MKFSFALAAAALPLAAADTLVNVLTGAGENTLLALVASVPAILTVLESFNGTLFAPTDAALAATVAAGFNASDLTAATNVLEYHAAPGTPFSGVGFTGSAFLTTLQGNPVEAVAVSSGIQIHSAFGIPAANVVKSLPYDGGYIHIIDQTLIPPANIVDVATAANLTSFLSALTTAGLASTVAGLSNVTILAPTNTAFAAIASVAATLTVDQLKTILLTHVISGIVYSTDIIAAKSLPNVATLSTATLDIEFNGTNVLISAAENKSPATVIAADVLADNIVVHVIDTVLLPDLSAPTTAVYSAPSNVYSSAASMFVGAGVTAAASFFF</sequence>
<reference evidence="3" key="1">
    <citation type="submission" date="2020-05" db="EMBL/GenBank/DDBJ databases">
        <title>Phylogenomic resolution of chytrid fungi.</title>
        <authorList>
            <person name="Stajich J.E."/>
            <person name="Amses K."/>
            <person name="Simmons R."/>
            <person name="Seto K."/>
            <person name="Myers J."/>
            <person name="Bonds A."/>
            <person name="Quandt C.A."/>
            <person name="Barry K."/>
            <person name="Liu P."/>
            <person name="Grigoriev I."/>
            <person name="Longcore J.E."/>
            <person name="James T.Y."/>
        </authorList>
    </citation>
    <scope>NUCLEOTIDE SEQUENCE</scope>
    <source>
        <strain evidence="3">JEL0513</strain>
    </source>
</reference>
<feature type="domain" description="FAS1" evidence="2">
    <location>
        <begin position="152"/>
        <end position="288"/>
    </location>
</feature>
<organism evidence="3 4">
    <name type="scientific">Physocladia obscura</name>
    <dbReference type="NCBI Taxonomy" id="109957"/>
    <lineage>
        <taxon>Eukaryota</taxon>
        <taxon>Fungi</taxon>
        <taxon>Fungi incertae sedis</taxon>
        <taxon>Chytridiomycota</taxon>
        <taxon>Chytridiomycota incertae sedis</taxon>
        <taxon>Chytridiomycetes</taxon>
        <taxon>Chytridiales</taxon>
        <taxon>Chytriomycetaceae</taxon>
        <taxon>Physocladia</taxon>
    </lineage>
</organism>
<dbReference type="Proteomes" id="UP001211907">
    <property type="component" value="Unassembled WGS sequence"/>
</dbReference>
<evidence type="ECO:0000313" key="3">
    <source>
        <dbReference type="EMBL" id="KAJ3120579.1"/>
    </source>
</evidence>
<dbReference type="PANTHER" id="PTHR10900">
    <property type="entry name" value="PERIOSTIN-RELATED"/>
    <property type="match status" value="1"/>
</dbReference>
<comment type="caution">
    <text evidence="3">The sequence shown here is derived from an EMBL/GenBank/DDBJ whole genome shotgun (WGS) entry which is preliminary data.</text>
</comment>
<feature type="signal peptide" evidence="1">
    <location>
        <begin position="1"/>
        <end position="17"/>
    </location>
</feature>
<name>A0AAD5SZC8_9FUNG</name>